<dbReference type="PANTHER" id="PTHR23505:SF79">
    <property type="entry name" value="PROTEIN SPINSTER"/>
    <property type="match status" value="1"/>
</dbReference>
<feature type="transmembrane region" description="Helical" evidence="7">
    <location>
        <begin position="115"/>
        <end position="136"/>
    </location>
</feature>
<evidence type="ECO:0000256" key="4">
    <source>
        <dbReference type="ARBA" id="ARBA00022989"/>
    </source>
</evidence>
<dbReference type="PANTHER" id="PTHR23505">
    <property type="entry name" value="SPINSTER"/>
    <property type="match status" value="1"/>
</dbReference>
<evidence type="ECO:0000313" key="10">
    <source>
        <dbReference type="Proteomes" id="UP001241747"/>
    </source>
</evidence>
<dbReference type="Proteomes" id="UP001241747">
    <property type="component" value="Unassembled WGS sequence"/>
</dbReference>
<organism evidence="9 10">
    <name type="scientific">Xanthobacter agilis</name>
    <dbReference type="NCBI Taxonomy" id="47492"/>
    <lineage>
        <taxon>Bacteria</taxon>
        <taxon>Pseudomonadati</taxon>
        <taxon>Pseudomonadota</taxon>
        <taxon>Alphaproteobacteria</taxon>
        <taxon>Hyphomicrobiales</taxon>
        <taxon>Xanthobacteraceae</taxon>
        <taxon>Xanthobacter</taxon>
    </lineage>
</organism>
<feature type="transmembrane region" description="Helical" evidence="7">
    <location>
        <begin position="90"/>
        <end position="109"/>
    </location>
</feature>
<feature type="transmembrane region" description="Helical" evidence="7">
    <location>
        <begin position="302"/>
        <end position="322"/>
    </location>
</feature>
<feature type="transmembrane region" description="Helical" evidence="7">
    <location>
        <begin position="176"/>
        <end position="198"/>
    </location>
</feature>
<feature type="transmembrane region" description="Helical" evidence="7">
    <location>
        <begin position="367"/>
        <end position="387"/>
    </location>
</feature>
<proteinExistence type="predicted"/>
<sequence>MKEDTAAPRPAFEKTSALYKVWLLVLLVLVYACSFLDRIVIAVLARPIKADLGLSDFQVGLLGGLSFALVYTVAGLPLGRLAERTHRVRLIAVCIVIWSAFAALCGMAANFWQMVLFRAGVGIGEAGCTPAAHSLIGDQFPPHRRATALAVYALGVPIGVLAAAFGGGWLAQTFGWRYAFIILGLPGIFLGVLTFLTLREPARGRYDGAAGAASAEVPPFSEVLRRLWAKRAARHMIIGTAIGAFGLQAINQFIPIYLGRIFGMSLLQAGFTFGITVGVGGFIGIALGGYLSDLLAHRDKRWYSWVPGFASVLGAPVAYLAFAQSSETLAIAGIFLFLVLVMSWNGPTFAVVHAAVHPRMRASSTAVVLLVMSLIGHGLGPAAIGLVSDTLAGHAFTGTGAYLAACAGPAASNPQATACAAAAATGIRLSMICFTVFLVWAGLHYLWAARSLREDTRATDLPQTRPAEPPLPLAAISPARQ</sequence>
<feature type="transmembrane region" description="Helical" evidence="7">
    <location>
        <begin position="57"/>
        <end position="78"/>
    </location>
</feature>
<feature type="transmembrane region" description="Helical" evidence="7">
    <location>
        <begin position="148"/>
        <end position="170"/>
    </location>
</feature>
<dbReference type="RefSeq" id="WP_237346171.1">
    <property type="nucleotide sequence ID" value="NZ_JABWGX010000016.1"/>
</dbReference>
<evidence type="ECO:0000256" key="5">
    <source>
        <dbReference type="ARBA" id="ARBA00023136"/>
    </source>
</evidence>
<feature type="transmembrane region" description="Helical" evidence="7">
    <location>
        <begin position="266"/>
        <end position="290"/>
    </location>
</feature>
<evidence type="ECO:0000256" key="7">
    <source>
        <dbReference type="SAM" id="Phobius"/>
    </source>
</evidence>
<feature type="transmembrane region" description="Helical" evidence="7">
    <location>
        <begin position="427"/>
        <end position="447"/>
    </location>
</feature>
<evidence type="ECO:0000256" key="2">
    <source>
        <dbReference type="ARBA" id="ARBA00022448"/>
    </source>
</evidence>
<dbReference type="Gene3D" id="1.20.1250.20">
    <property type="entry name" value="MFS general substrate transporter like domains"/>
    <property type="match status" value="1"/>
</dbReference>
<comment type="caution">
    <text evidence="9">The sequence shown here is derived from an EMBL/GenBank/DDBJ whole genome shotgun (WGS) entry which is preliminary data.</text>
</comment>
<keyword evidence="3 7" id="KW-0812">Transmembrane</keyword>
<keyword evidence="2" id="KW-0813">Transport</keyword>
<accession>A0ABU0L923</accession>
<dbReference type="CDD" id="cd17328">
    <property type="entry name" value="MFS_spinster_like"/>
    <property type="match status" value="1"/>
</dbReference>
<name>A0ABU0L923_XANAG</name>
<feature type="domain" description="Major facilitator superfamily (MFS) profile" evidence="8">
    <location>
        <begin position="23"/>
        <end position="453"/>
    </location>
</feature>
<reference evidence="9 10" key="1">
    <citation type="submission" date="2023-07" db="EMBL/GenBank/DDBJ databases">
        <title>Genomic Encyclopedia of Type Strains, Phase IV (KMG-IV): sequencing the most valuable type-strain genomes for metagenomic binning, comparative biology and taxonomic classification.</title>
        <authorList>
            <person name="Goeker M."/>
        </authorList>
    </citation>
    <scope>NUCLEOTIDE SEQUENCE [LARGE SCALE GENOMIC DNA]</scope>
    <source>
        <strain evidence="9 10">DSM 3770</strain>
    </source>
</reference>
<keyword evidence="5 7" id="KW-0472">Membrane</keyword>
<dbReference type="EMBL" id="JAUSVY010000001">
    <property type="protein sequence ID" value="MDQ0503613.1"/>
    <property type="molecule type" value="Genomic_DNA"/>
</dbReference>
<feature type="transmembrane region" description="Helical" evidence="7">
    <location>
        <begin position="328"/>
        <end position="355"/>
    </location>
</feature>
<dbReference type="SUPFAM" id="SSF103473">
    <property type="entry name" value="MFS general substrate transporter"/>
    <property type="match status" value="1"/>
</dbReference>
<dbReference type="InterPro" id="IPR011701">
    <property type="entry name" value="MFS"/>
</dbReference>
<feature type="region of interest" description="Disordered" evidence="6">
    <location>
        <begin position="458"/>
        <end position="481"/>
    </location>
</feature>
<evidence type="ECO:0000256" key="3">
    <source>
        <dbReference type="ARBA" id="ARBA00022692"/>
    </source>
</evidence>
<dbReference type="PROSITE" id="PS51257">
    <property type="entry name" value="PROKAR_LIPOPROTEIN"/>
    <property type="match status" value="1"/>
</dbReference>
<dbReference type="InterPro" id="IPR020846">
    <property type="entry name" value="MFS_dom"/>
</dbReference>
<dbReference type="PROSITE" id="PS50850">
    <property type="entry name" value="MFS"/>
    <property type="match status" value="1"/>
</dbReference>
<keyword evidence="4 7" id="KW-1133">Transmembrane helix</keyword>
<keyword evidence="10" id="KW-1185">Reference proteome</keyword>
<feature type="transmembrane region" description="Helical" evidence="7">
    <location>
        <begin position="21"/>
        <end position="45"/>
    </location>
</feature>
<evidence type="ECO:0000313" key="9">
    <source>
        <dbReference type="EMBL" id="MDQ0503613.1"/>
    </source>
</evidence>
<protein>
    <submittedName>
        <fullName evidence="9">MFS family arabinose efflux permease</fullName>
    </submittedName>
</protein>
<dbReference type="Pfam" id="PF07690">
    <property type="entry name" value="MFS_1"/>
    <property type="match status" value="1"/>
</dbReference>
<gene>
    <name evidence="9" type="ORF">QOZ94_000383</name>
</gene>
<evidence type="ECO:0000256" key="1">
    <source>
        <dbReference type="ARBA" id="ARBA00004141"/>
    </source>
</evidence>
<dbReference type="InterPro" id="IPR036259">
    <property type="entry name" value="MFS_trans_sf"/>
</dbReference>
<evidence type="ECO:0000259" key="8">
    <source>
        <dbReference type="PROSITE" id="PS50850"/>
    </source>
</evidence>
<feature type="transmembrane region" description="Helical" evidence="7">
    <location>
        <begin position="235"/>
        <end position="254"/>
    </location>
</feature>
<comment type="subcellular location">
    <subcellularLocation>
        <location evidence="1">Membrane</location>
        <topology evidence="1">Multi-pass membrane protein</topology>
    </subcellularLocation>
</comment>
<dbReference type="InterPro" id="IPR044770">
    <property type="entry name" value="MFS_spinster-like"/>
</dbReference>
<evidence type="ECO:0000256" key="6">
    <source>
        <dbReference type="SAM" id="MobiDB-lite"/>
    </source>
</evidence>